<dbReference type="InterPro" id="IPR000257">
    <property type="entry name" value="Uroporphyrinogen_deCOase"/>
</dbReference>
<reference evidence="2" key="1">
    <citation type="journal article" date="2015" name="Nature">
        <title>Complex archaea that bridge the gap between prokaryotes and eukaryotes.</title>
        <authorList>
            <person name="Spang A."/>
            <person name="Saw J.H."/>
            <person name="Jorgensen S.L."/>
            <person name="Zaremba-Niedzwiedzka K."/>
            <person name="Martijn J."/>
            <person name="Lind A.E."/>
            <person name="van Eijk R."/>
            <person name="Schleper C."/>
            <person name="Guy L."/>
            <person name="Ettema T.J."/>
        </authorList>
    </citation>
    <scope>NUCLEOTIDE SEQUENCE</scope>
</reference>
<name>A0A0F9BKU4_9ZZZZ</name>
<dbReference type="EMBL" id="LAZR01037340">
    <property type="protein sequence ID" value="KKL22460.1"/>
    <property type="molecule type" value="Genomic_DNA"/>
</dbReference>
<feature type="non-terminal residue" evidence="2">
    <location>
        <position position="1"/>
    </location>
</feature>
<dbReference type="InterPro" id="IPR038071">
    <property type="entry name" value="UROD/MetE-like_sf"/>
</dbReference>
<dbReference type="AlphaFoldDB" id="A0A0F9BKU4"/>
<sequence length="235" mass="27041">VESVEMPLYAQQQARGELVIWLTFEGSFWFPRTLLGIQRHFYGFYDQPELIHRMNADLLAHQHQVLDRVLSICTPDFMTFAEDMSYNHGPMLSPEMFETFLAPHYRRIIPRLREAGIPVFIDSDGDVTEPVRWYRSVGAEGFLPLERMAGVDVAAIRRQWPGLLLLGAYDKTVMHRGDDAVRAEFERLLPVMSQGGFAVSVDHQTPPGVSLQQYRRYLQIYRQYAERAGACTRCG</sequence>
<dbReference type="GO" id="GO:0004853">
    <property type="term" value="F:uroporphyrinogen decarboxylase activity"/>
    <property type="evidence" value="ECO:0007669"/>
    <property type="project" value="InterPro"/>
</dbReference>
<dbReference type="GO" id="GO:0006779">
    <property type="term" value="P:porphyrin-containing compound biosynthetic process"/>
    <property type="evidence" value="ECO:0007669"/>
    <property type="project" value="InterPro"/>
</dbReference>
<dbReference type="Gene3D" id="3.20.20.210">
    <property type="match status" value="1"/>
</dbReference>
<protein>
    <recommendedName>
        <fullName evidence="1">Uroporphyrinogen decarboxylase (URO-D) domain-containing protein</fullName>
    </recommendedName>
</protein>
<dbReference type="Pfam" id="PF01208">
    <property type="entry name" value="URO-D"/>
    <property type="match status" value="1"/>
</dbReference>
<evidence type="ECO:0000313" key="2">
    <source>
        <dbReference type="EMBL" id="KKL22460.1"/>
    </source>
</evidence>
<evidence type="ECO:0000259" key="1">
    <source>
        <dbReference type="Pfam" id="PF01208"/>
    </source>
</evidence>
<feature type="domain" description="Uroporphyrinogen decarboxylase (URO-D)" evidence="1">
    <location>
        <begin position="87"/>
        <end position="223"/>
    </location>
</feature>
<gene>
    <name evidence="2" type="ORF">LCGC14_2435210</name>
</gene>
<comment type="caution">
    <text evidence="2">The sequence shown here is derived from an EMBL/GenBank/DDBJ whole genome shotgun (WGS) entry which is preliminary data.</text>
</comment>
<dbReference type="SUPFAM" id="SSF51726">
    <property type="entry name" value="UROD/MetE-like"/>
    <property type="match status" value="1"/>
</dbReference>
<accession>A0A0F9BKU4</accession>
<proteinExistence type="predicted"/>
<organism evidence="2">
    <name type="scientific">marine sediment metagenome</name>
    <dbReference type="NCBI Taxonomy" id="412755"/>
    <lineage>
        <taxon>unclassified sequences</taxon>
        <taxon>metagenomes</taxon>
        <taxon>ecological metagenomes</taxon>
    </lineage>
</organism>